<dbReference type="PROSITE" id="PS51030">
    <property type="entry name" value="NUCLEAR_REC_DBD_2"/>
    <property type="match status" value="1"/>
</dbReference>
<evidence type="ECO:0000259" key="10">
    <source>
        <dbReference type="PROSITE" id="PS51030"/>
    </source>
</evidence>
<feature type="non-terminal residue" evidence="12">
    <location>
        <position position="1"/>
    </location>
</feature>
<organism evidence="12 13">
    <name type="scientific">Leptotrombidium deliense</name>
    <dbReference type="NCBI Taxonomy" id="299467"/>
    <lineage>
        <taxon>Eukaryota</taxon>
        <taxon>Metazoa</taxon>
        <taxon>Ecdysozoa</taxon>
        <taxon>Arthropoda</taxon>
        <taxon>Chelicerata</taxon>
        <taxon>Arachnida</taxon>
        <taxon>Acari</taxon>
        <taxon>Acariformes</taxon>
        <taxon>Trombidiformes</taxon>
        <taxon>Prostigmata</taxon>
        <taxon>Anystina</taxon>
        <taxon>Parasitengona</taxon>
        <taxon>Trombiculoidea</taxon>
        <taxon>Trombiculidae</taxon>
        <taxon>Leptotrombidium</taxon>
    </lineage>
</organism>
<evidence type="ECO:0000256" key="6">
    <source>
        <dbReference type="ARBA" id="ARBA00023163"/>
    </source>
</evidence>
<evidence type="ECO:0000256" key="7">
    <source>
        <dbReference type="ARBA" id="ARBA00023170"/>
    </source>
</evidence>
<protein>
    <submittedName>
        <fullName evidence="12">Nuclear receptor-like protein</fullName>
    </submittedName>
</protein>
<name>A0A443S1N8_9ACAR</name>
<dbReference type="Proteomes" id="UP000288716">
    <property type="component" value="Unassembled WGS sequence"/>
</dbReference>
<keyword evidence="6" id="KW-0804">Transcription</keyword>
<dbReference type="InterPro" id="IPR013088">
    <property type="entry name" value="Znf_NHR/GATA"/>
</dbReference>
<dbReference type="PROSITE" id="PS51058">
    <property type="entry name" value="ZF_CXXC"/>
    <property type="match status" value="1"/>
</dbReference>
<dbReference type="SUPFAM" id="SSF57716">
    <property type="entry name" value="Glucocorticoid receptor-like (DNA-binding domain)"/>
    <property type="match status" value="1"/>
</dbReference>
<keyword evidence="1" id="KW-0479">Metal-binding</keyword>
<gene>
    <name evidence="12" type="ORF">B4U80_04957</name>
</gene>
<dbReference type="STRING" id="299467.A0A443S1N8"/>
<dbReference type="VEuPathDB" id="VectorBase:LDEU010605"/>
<reference evidence="12 13" key="1">
    <citation type="journal article" date="2018" name="Gigascience">
        <title>Genomes of trombidid mites reveal novel predicted allergens and laterally-transferred genes associated with secondary metabolism.</title>
        <authorList>
            <person name="Dong X."/>
            <person name="Chaisiri K."/>
            <person name="Xia D."/>
            <person name="Armstrong S.D."/>
            <person name="Fang Y."/>
            <person name="Donnelly M.J."/>
            <person name="Kadowaki T."/>
            <person name="McGarry J.W."/>
            <person name="Darby A.C."/>
            <person name="Makepeace B.L."/>
        </authorList>
    </citation>
    <scope>NUCLEOTIDE SEQUENCE [LARGE SCALE GENOMIC DNA]</scope>
    <source>
        <strain evidence="12">UoL-UT</strain>
    </source>
</reference>
<accession>A0A443S1N8</accession>
<dbReference type="InterPro" id="IPR001628">
    <property type="entry name" value="Znf_hrmn_rcpt"/>
</dbReference>
<proteinExistence type="predicted"/>
<dbReference type="Gene3D" id="3.30.50.10">
    <property type="entry name" value="Erythroid Transcription Factor GATA-1, subunit A"/>
    <property type="match status" value="1"/>
</dbReference>
<keyword evidence="13" id="KW-1185">Reference proteome</keyword>
<dbReference type="InterPro" id="IPR002857">
    <property type="entry name" value="Znf_CXXC"/>
</dbReference>
<sequence>TLSIHSGARGGFVTCAVCNITKFYASVQRRYGQFTCMGCAKFFGRFLLKPKKYCCPTLGSCPLNATPRCKACLLQACIDTYIVDEKRLKIIEAHRPVKKQLINRQSLSSPLLENTNSSESEMITMSNNSNQNSNSTSISLANKNKNNLLKPLISNAALSVDNSPENNAAMLAMLRSTVKKNWGCRKCSGCLVEDCGKCNYCLDKPKFGGPNTLKKKCVQRKCIMQEQQKEQANGRFSKKIHID</sequence>
<comment type="caution">
    <text evidence="12">The sequence shown here is derived from an EMBL/GenBank/DDBJ whole genome shotgun (WGS) entry which is preliminary data.</text>
</comment>
<dbReference type="AlphaFoldDB" id="A0A443S1N8"/>
<dbReference type="SMART" id="SM00399">
    <property type="entry name" value="ZnF_C4"/>
    <property type="match status" value="1"/>
</dbReference>
<evidence type="ECO:0000259" key="11">
    <source>
        <dbReference type="PROSITE" id="PS51058"/>
    </source>
</evidence>
<evidence type="ECO:0000256" key="9">
    <source>
        <dbReference type="PROSITE-ProRule" id="PRU00509"/>
    </source>
</evidence>
<keyword evidence="8" id="KW-0539">Nucleus</keyword>
<evidence type="ECO:0000256" key="1">
    <source>
        <dbReference type="ARBA" id="ARBA00022723"/>
    </source>
</evidence>
<dbReference type="Pfam" id="PF02008">
    <property type="entry name" value="zf-CXXC"/>
    <property type="match status" value="1"/>
</dbReference>
<evidence type="ECO:0000256" key="2">
    <source>
        <dbReference type="ARBA" id="ARBA00022771"/>
    </source>
</evidence>
<evidence type="ECO:0000313" key="13">
    <source>
        <dbReference type="Proteomes" id="UP000288716"/>
    </source>
</evidence>
<evidence type="ECO:0000256" key="5">
    <source>
        <dbReference type="ARBA" id="ARBA00023125"/>
    </source>
</evidence>
<dbReference type="EMBL" id="NCKV01012242">
    <property type="protein sequence ID" value="RWS21435.1"/>
    <property type="molecule type" value="Genomic_DNA"/>
</dbReference>
<evidence type="ECO:0000256" key="8">
    <source>
        <dbReference type="ARBA" id="ARBA00023242"/>
    </source>
</evidence>
<feature type="domain" description="Nuclear receptor" evidence="10">
    <location>
        <begin position="12"/>
        <end position="90"/>
    </location>
</feature>
<dbReference type="OrthoDB" id="308383at2759"/>
<dbReference type="Pfam" id="PF00105">
    <property type="entry name" value="zf-C4"/>
    <property type="match status" value="1"/>
</dbReference>
<evidence type="ECO:0000256" key="3">
    <source>
        <dbReference type="ARBA" id="ARBA00022833"/>
    </source>
</evidence>
<keyword evidence="3" id="KW-0862">Zinc</keyword>
<feature type="non-terminal residue" evidence="12">
    <location>
        <position position="243"/>
    </location>
</feature>
<keyword evidence="2 9" id="KW-0863">Zinc-finger</keyword>
<keyword evidence="5" id="KW-0238">DNA-binding</keyword>
<feature type="domain" description="CXXC-type" evidence="11">
    <location>
        <begin position="176"/>
        <end position="223"/>
    </location>
</feature>
<keyword evidence="7 12" id="KW-0675">Receptor</keyword>
<keyword evidence="4" id="KW-0805">Transcription regulation</keyword>
<evidence type="ECO:0000313" key="12">
    <source>
        <dbReference type="EMBL" id="RWS21435.1"/>
    </source>
</evidence>
<evidence type="ECO:0000256" key="4">
    <source>
        <dbReference type="ARBA" id="ARBA00023015"/>
    </source>
</evidence>
<dbReference type="GO" id="GO:0003700">
    <property type="term" value="F:DNA-binding transcription factor activity"/>
    <property type="evidence" value="ECO:0007669"/>
    <property type="project" value="InterPro"/>
</dbReference>
<dbReference type="GO" id="GO:0008270">
    <property type="term" value="F:zinc ion binding"/>
    <property type="evidence" value="ECO:0007669"/>
    <property type="project" value="UniProtKB-KW"/>
</dbReference>
<dbReference type="GO" id="GO:0043565">
    <property type="term" value="F:sequence-specific DNA binding"/>
    <property type="evidence" value="ECO:0007669"/>
    <property type="project" value="InterPro"/>
</dbReference>